<comment type="similarity">
    <text evidence="1">Belongs to the SNF7 family.</text>
</comment>
<organism evidence="2 3">
    <name type="scientific">Cichlidogyrus casuarinus</name>
    <dbReference type="NCBI Taxonomy" id="1844966"/>
    <lineage>
        <taxon>Eukaryota</taxon>
        <taxon>Metazoa</taxon>
        <taxon>Spiralia</taxon>
        <taxon>Lophotrochozoa</taxon>
        <taxon>Platyhelminthes</taxon>
        <taxon>Monogenea</taxon>
        <taxon>Monopisthocotylea</taxon>
        <taxon>Dactylogyridea</taxon>
        <taxon>Ancyrocephalidae</taxon>
        <taxon>Cichlidogyrus</taxon>
    </lineage>
</organism>
<dbReference type="Gene3D" id="6.10.140.1230">
    <property type="match status" value="1"/>
</dbReference>
<dbReference type="Proteomes" id="UP001626550">
    <property type="component" value="Unassembled WGS sequence"/>
</dbReference>
<dbReference type="Pfam" id="PF03357">
    <property type="entry name" value="Snf7"/>
    <property type="match status" value="1"/>
</dbReference>
<comment type="caution">
    <text evidence="2">The sequence shown here is derived from an EMBL/GenBank/DDBJ whole genome shotgun (WGS) entry which is preliminary data.</text>
</comment>
<gene>
    <name evidence="2" type="primary">CHMP1A</name>
    <name evidence="2" type="ORF">Ciccas_002449</name>
</gene>
<dbReference type="AlphaFoldDB" id="A0ABD2QH77"/>
<protein>
    <submittedName>
        <fullName evidence="2">Charged multivesicular body protein 1A</fullName>
    </submittedName>
</protein>
<reference evidence="2 3" key="1">
    <citation type="submission" date="2024-11" db="EMBL/GenBank/DDBJ databases">
        <title>Adaptive evolution of stress response genes in parasites aligns with host niche diversity.</title>
        <authorList>
            <person name="Hahn C."/>
            <person name="Resl P."/>
        </authorList>
    </citation>
    <scope>NUCLEOTIDE SEQUENCE [LARGE SCALE GENOMIC DNA]</scope>
    <source>
        <strain evidence="2">EGGRZ-B1_66</strain>
        <tissue evidence="2">Body</tissue>
    </source>
</reference>
<dbReference type="InterPro" id="IPR005024">
    <property type="entry name" value="Snf7_fam"/>
</dbReference>
<dbReference type="EMBL" id="JBJKFK010000193">
    <property type="protein sequence ID" value="KAL3318887.1"/>
    <property type="molecule type" value="Genomic_DNA"/>
</dbReference>
<name>A0ABD2QH77_9PLAT</name>
<evidence type="ECO:0000313" key="3">
    <source>
        <dbReference type="Proteomes" id="UP001626550"/>
    </source>
</evidence>
<evidence type="ECO:0000256" key="1">
    <source>
        <dbReference type="ARBA" id="ARBA00006190"/>
    </source>
</evidence>
<proteinExistence type="inferred from homology"/>
<keyword evidence="3" id="KW-1185">Reference proteome</keyword>
<evidence type="ECO:0000313" key="2">
    <source>
        <dbReference type="EMBL" id="KAL3318887.1"/>
    </source>
</evidence>
<accession>A0ABD2QH77</accession>
<dbReference type="PANTHER" id="PTHR10476">
    <property type="entry name" value="CHARGED MULTIVESICULAR BODY PROTEIN"/>
    <property type="match status" value="1"/>
</dbReference>
<sequence length="204" mass="22806">MFGGRKKDLTDIIFDLRMAGKQFDRAAKKADQTHEIEKRKVAEALKKKQTDVAAIYAENAVRKRNEQLNWLRMSAKMDAISSRISTASTMNSIAKNIGELTKGIDKAMSSMDLEKISQIMGNFEKQFEDLDIKASAIENSMDVSTATSAPQSQINSLMKQVAEENNIELNLAVDRAPLPGVNIGESSRKEEDDILTRRLEALRQ</sequence>